<dbReference type="RefSeq" id="XP_007395382.1">
    <property type="nucleotide sequence ID" value="XM_007395320.1"/>
</dbReference>
<keyword evidence="2" id="KW-0812">Transmembrane</keyword>
<evidence type="ECO:0008006" key="5">
    <source>
        <dbReference type="Google" id="ProtNLM"/>
    </source>
</evidence>
<dbReference type="Proteomes" id="UP000008370">
    <property type="component" value="Unassembled WGS sequence"/>
</dbReference>
<sequence>MALAGLIAGVTAQPRPAFQRSWGDAASLDSFEECQLLSVVVESLDSENSSAVGVALYYMLAFEAGGVPTTSMIGYDPTNLCWQANHKQGSSLMLIIVDSNGSAGGVPQPLYSMTAGDDISCLKSLPSSSLATVHANVSDTVLTCEPLGLSISGGQKPYTVVLSEMHSDTITVVTLANDNDTLTYISRVDPDWQLIASVYDASGHWGTSTNAIRTSGPEDTACLGLETSQSSSTGGGGEPMSSSIQPFPSGTSVSPPVSSQPGIVPTLSGNSNKHTQVIVGVIVGVGVPLLLAAVLVPLIRRYRRRSSGVRRTPPDLLSSPAIEFDPIRSKKPNPSHFTVLQALRTKSQRPL</sequence>
<evidence type="ECO:0000256" key="1">
    <source>
        <dbReference type="SAM" id="MobiDB-lite"/>
    </source>
</evidence>
<dbReference type="AlphaFoldDB" id="K5W787"/>
<feature type="compositionally biased region" description="Low complexity" evidence="1">
    <location>
        <begin position="248"/>
        <end position="265"/>
    </location>
</feature>
<dbReference type="OrthoDB" id="2527908at2759"/>
<dbReference type="GeneID" id="18916284"/>
<dbReference type="EMBL" id="JH930472">
    <property type="protein sequence ID" value="EKM55035.1"/>
    <property type="molecule type" value="Genomic_DNA"/>
</dbReference>
<dbReference type="HOGENOM" id="CLU_790124_0_0_1"/>
<organism evidence="3 4">
    <name type="scientific">Phanerochaete carnosa (strain HHB-10118-sp)</name>
    <name type="common">White-rot fungus</name>
    <name type="synonym">Peniophora carnosa</name>
    <dbReference type="NCBI Taxonomy" id="650164"/>
    <lineage>
        <taxon>Eukaryota</taxon>
        <taxon>Fungi</taxon>
        <taxon>Dikarya</taxon>
        <taxon>Basidiomycota</taxon>
        <taxon>Agaricomycotina</taxon>
        <taxon>Agaricomycetes</taxon>
        <taxon>Polyporales</taxon>
        <taxon>Phanerochaetaceae</taxon>
        <taxon>Phanerochaete</taxon>
    </lineage>
</organism>
<protein>
    <recommendedName>
        <fullName evidence="5">Mid2 domain-containing protein</fullName>
    </recommendedName>
</protein>
<keyword evidence="2" id="KW-1133">Transmembrane helix</keyword>
<accession>K5W787</accession>
<feature type="region of interest" description="Disordered" evidence="1">
    <location>
        <begin position="210"/>
        <end position="269"/>
    </location>
</feature>
<proteinExistence type="predicted"/>
<keyword evidence="4" id="KW-1185">Reference proteome</keyword>
<gene>
    <name evidence="3" type="ORF">PHACADRAFT_255361</name>
</gene>
<reference evidence="3 4" key="1">
    <citation type="journal article" date="2012" name="BMC Genomics">
        <title>Comparative genomics of the white-rot fungi, Phanerochaete carnosa and P. chrysosporium, to elucidate the genetic basis of the distinct wood types they colonize.</title>
        <authorList>
            <person name="Suzuki H."/>
            <person name="MacDonald J."/>
            <person name="Syed K."/>
            <person name="Salamov A."/>
            <person name="Hori C."/>
            <person name="Aerts A."/>
            <person name="Henrissat B."/>
            <person name="Wiebenga A."/>
            <person name="vanKuyk P.A."/>
            <person name="Barry K."/>
            <person name="Lindquist E."/>
            <person name="LaButti K."/>
            <person name="Lapidus A."/>
            <person name="Lucas S."/>
            <person name="Coutinho P."/>
            <person name="Gong Y."/>
            <person name="Samejima M."/>
            <person name="Mahadevan R."/>
            <person name="Abou-Zaid M."/>
            <person name="de Vries R.P."/>
            <person name="Igarashi K."/>
            <person name="Yadav J.S."/>
            <person name="Grigoriev I.V."/>
            <person name="Master E.R."/>
        </authorList>
    </citation>
    <scope>NUCLEOTIDE SEQUENCE [LARGE SCALE GENOMIC DNA]</scope>
    <source>
        <strain evidence="3 4">HHB-10118-sp</strain>
    </source>
</reference>
<evidence type="ECO:0000256" key="2">
    <source>
        <dbReference type="SAM" id="Phobius"/>
    </source>
</evidence>
<feature type="compositionally biased region" description="Low complexity" evidence="1">
    <location>
        <begin position="223"/>
        <end position="232"/>
    </location>
</feature>
<evidence type="ECO:0000313" key="3">
    <source>
        <dbReference type="EMBL" id="EKM55035.1"/>
    </source>
</evidence>
<name>K5W787_PHACS</name>
<dbReference type="KEGG" id="pco:PHACADRAFT_255361"/>
<dbReference type="InParanoid" id="K5W787"/>
<evidence type="ECO:0000313" key="4">
    <source>
        <dbReference type="Proteomes" id="UP000008370"/>
    </source>
</evidence>
<feature type="transmembrane region" description="Helical" evidence="2">
    <location>
        <begin position="277"/>
        <end position="299"/>
    </location>
</feature>
<keyword evidence="2" id="KW-0472">Membrane</keyword>